<dbReference type="EMBL" id="KV442083">
    <property type="protein sequence ID" value="OAQ25091.1"/>
    <property type="molecule type" value="Genomic_DNA"/>
</dbReference>
<keyword evidence="2" id="KW-1185">Reference proteome</keyword>
<name>A0A197JKQ8_9FUNG</name>
<accession>A0A197JKQ8</accession>
<reference evidence="1 2" key="1">
    <citation type="submission" date="2016-05" db="EMBL/GenBank/DDBJ databases">
        <title>Genome sequencing reveals origins of a unique bacterial endosymbiosis in the earliest lineages of terrestrial Fungi.</title>
        <authorList>
            <consortium name="DOE Joint Genome Institute"/>
            <person name="Uehling J."/>
            <person name="Gryganskyi A."/>
            <person name="Hameed K."/>
            <person name="Tschaplinski T."/>
            <person name="Misztal P."/>
            <person name="Wu S."/>
            <person name="Desiro A."/>
            <person name="Vande Pol N."/>
            <person name="Du Z.-Y."/>
            <person name="Zienkiewicz A."/>
            <person name="Zienkiewicz K."/>
            <person name="Morin E."/>
            <person name="Tisserant E."/>
            <person name="Splivallo R."/>
            <person name="Hainaut M."/>
            <person name="Henrissat B."/>
            <person name="Ohm R."/>
            <person name="Kuo A."/>
            <person name="Yan J."/>
            <person name="Lipzen A."/>
            <person name="Nolan M."/>
            <person name="Labutti K."/>
            <person name="Barry K."/>
            <person name="Goldstein A."/>
            <person name="Labbe J."/>
            <person name="Schadt C."/>
            <person name="Tuskan G."/>
            <person name="Grigoriev I."/>
            <person name="Martin F."/>
            <person name="Vilgalys R."/>
            <person name="Bonito G."/>
        </authorList>
    </citation>
    <scope>NUCLEOTIDE SEQUENCE [LARGE SCALE GENOMIC DNA]</scope>
    <source>
        <strain evidence="1 2">AG-77</strain>
    </source>
</reference>
<protein>
    <submittedName>
        <fullName evidence="1">Uncharacterized protein</fullName>
    </submittedName>
</protein>
<organism evidence="1 2">
    <name type="scientific">Linnemannia elongata AG-77</name>
    <dbReference type="NCBI Taxonomy" id="1314771"/>
    <lineage>
        <taxon>Eukaryota</taxon>
        <taxon>Fungi</taxon>
        <taxon>Fungi incertae sedis</taxon>
        <taxon>Mucoromycota</taxon>
        <taxon>Mortierellomycotina</taxon>
        <taxon>Mortierellomycetes</taxon>
        <taxon>Mortierellales</taxon>
        <taxon>Mortierellaceae</taxon>
        <taxon>Linnemannia</taxon>
    </lineage>
</organism>
<proteinExistence type="predicted"/>
<sequence>VSEKDLLERVDELTQIVFPLFRTEFMPARKRWKYICKRCQRNFFPEGSYVYVRDPKLLGALLSHWDSPFKAALRTKGDSLTLEDLTGQLIEFDCAPFRMKLVQRNPVEDDTNTYEMYEILNHRPNKRGGGGRMRWSI</sequence>
<dbReference type="OrthoDB" id="10267344at2759"/>
<evidence type="ECO:0000313" key="1">
    <source>
        <dbReference type="EMBL" id="OAQ25091.1"/>
    </source>
</evidence>
<dbReference type="AlphaFoldDB" id="A0A197JKQ8"/>
<dbReference type="Proteomes" id="UP000078512">
    <property type="component" value="Unassembled WGS sequence"/>
</dbReference>
<evidence type="ECO:0000313" key="2">
    <source>
        <dbReference type="Proteomes" id="UP000078512"/>
    </source>
</evidence>
<feature type="non-terminal residue" evidence="1">
    <location>
        <position position="1"/>
    </location>
</feature>
<gene>
    <name evidence="1" type="ORF">K457DRAFT_1779626</name>
</gene>